<evidence type="ECO:0000313" key="2">
    <source>
        <dbReference type="Proteomes" id="UP000317990"/>
    </source>
</evidence>
<sequence length="297" mass="32837">MRLAPVSQSIPCGLRRLSGTSPRISWKSSHLFNCLMMDLHSIAEIIRSVPDYATGMGAQIYHYFHEHPGLIQQKLKLVEQGGLFKLGQDGLGAILKRAKSTVDNDSEKGMTGQDLDLIPADVGDSFIREAQYVQDERLQKLWASLLVSYVYNRRKGVEARKAFCYVLGQLTPFDAKCLETLYFVDSGVLQAEASQVNDIDSQPASSSNSSGNINYYAGKGILTFHLPKKAPLRPEDPRQKIPELSKPLSPDILASLGNLCRLGLVEPDRYIDGGTHPRVVFHTGFGVEFAQSVFLVP</sequence>
<dbReference type="Proteomes" id="UP000317990">
    <property type="component" value="Unassembled WGS sequence"/>
</dbReference>
<accession>A0A524RRA2</accession>
<protein>
    <submittedName>
        <fullName evidence="1">DUF4393 domain-containing protein</fullName>
    </submittedName>
</protein>
<comment type="caution">
    <text evidence="1">The sequence shown here is derived from an EMBL/GenBank/DDBJ whole genome shotgun (WGS) entry which is preliminary data.</text>
</comment>
<dbReference type="InterPro" id="IPR025506">
    <property type="entry name" value="Abi_alpha"/>
</dbReference>
<organism evidence="1 2">
    <name type="scientific">Aphanocapsa feldmannii 277cV</name>
    <dbReference type="NCBI Taxonomy" id="2507553"/>
    <lineage>
        <taxon>Bacteria</taxon>
        <taxon>Bacillati</taxon>
        <taxon>Cyanobacteriota</taxon>
        <taxon>Cyanophyceae</taxon>
        <taxon>Oscillatoriophycideae</taxon>
        <taxon>Chroococcales</taxon>
        <taxon>Microcystaceae</taxon>
        <taxon>Aphanocapsa</taxon>
    </lineage>
</organism>
<proteinExistence type="predicted"/>
<dbReference type="Pfam" id="PF14337">
    <property type="entry name" value="Abi_alpha"/>
    <property type="match status" value="1"/>
</dbReference>
<reference evidence="1 2" key="1">
    <citation type="journal article" date="2019" name="mSystems">
        <title>Life at home and on the roam: Genomic adaptions reflect the dual lifestyle of an intracellular, facultative symbiont.</title>
        <authorList>
            <person name="Burgsdorf I."/>
        </authorList>
    </citation>
    <scope>NUCLEOTIDE SEQUENCE [LARGE SCALE GENOMIC DNA]</scope>
    <source>
        <strain evidence="1">277cV</strain>
    </source>
</reference>
<dbReference type="EMBL" id="SRMO01000001">
    <property type="protein sequence ID" value="TGG96853.1"/>
    <property type="molecule type" value="Genomic_DNA"/>
</dbReference>
<name>A0A524RRA2_9CHRO</name>
<gene>
    <name evidence="1" type="ORF">ERJ67_00455</name>
</gene>
<dbReference type="AlphaFoldDB" id="A0A524RRA2"/>
<evidence type="ECO:0000313" key="1">
    <source>
        <dbReference type="EMBL" id="TGG96853.1"/>
    </source>
</evidence>